<reference evidence="1" key="1">
    <citation type="submission" date="2019-12" db="EMBL/GenBank/DDBJ databases">
        <title>An insight into the sialome of adult female Ixodes ricinus ticks feeding for 6 days.</title>
        <authorList>
            <person name="Perner J."/>
            <person name="Ribeiro J.M.C."/>
        </authorList>
    </citation>
    <scope>NUCLEOTIDE SEQUENCE</scope>
    <source>
        <strain evidence="1">Semi-engorged</strain>
        <tissue evidence="1">Salivary glands</tissue>
    </source>
</reference>
<proteinExistence type="predicted"/>
<protein>
    <submittedName>
        <fullName evidence="1">Uncharacterized protein</fullName>
    </submittedName>
</protein>
<evidence type="ECO:0000313" key="1">
    <source>
        <dbReference type="EMBL" id="MXU92833.1"/>
    </source>
</evidence>
<organism evidence="1">
    <name type="scientific">Ixodes ricinus</name>
    <name type="common">Common tick</name>
    <name type="synonym">Acarus ricinus</name>
    <dbReference type="NCBI Taxonomy" id="34613"/>
    <lineage>
        <taxon>Eukaryota</taxon>
        <taxon>Metazoa</taxon>
        <taxon>Ecdysozoa</taxon>
        <taxon>Arthropoda</taxon>
        <taxon>Chelicerata</taxon>
        <taxon>Arachnida</taxon>
        <taxon>Acari</taxon>
        <taxon>Parasitiformes</taxon>
        <taxon>Ixodida</taxon>
        <taxon>Ixodoidea</taxon>
        <taxon>Ixodidae</taxon>
        <taxon>Ixodinae</taxon>
        <taxon>Ixodes</taxon>
    </lineage>
</organism>
<dbReference type="AlphaFoldDB" id="A0A6B0USV7"/>
<accession>A0A6B0USV7</accession>
<dbReference type="EMBL" id="GIFC01010750">
    <property type="protein sequence ID" value="MXU92833.1"/>
    <property type="molecule type" value="Transcribed_RNA"/>
</dbReference>
<name>A0A6B0USV7_IXORI</name>
<sequence length="138" mass="14527">MTEQLAEPWEDGGACTAEAMLAILLLVSWSSARSWETSWWAWCRSPSMREASALLSSIMLRNFAWASTSSLRMSAMEDCSASCSWRPQPPAGAPHNASWPHSLLPGPRGGGSRGGVGWGLGGGGCGGCLCPLSSEPNT</sequence>